<dbReference type="SUPFAM" id="SSF51735">
    <property type="entry name" value="NAD(P)-binding Rossmann-fold domains"/>
    <property type="match status" value="1"/>
</dbReference>
<dbReference type="InterPro" id="IPR013154">
    <property type="entry name" value="ADH-like_N"/>
</dbReference>
<keyword evidence="5" id="KW-0694">RNA-binding</keyword>
<dbReference type="Pfam" id="PF08240">
    <property type="entry name" value="ADH_N"/>
    <property type="match status" value="1"/>
</dbReference>
<dbReference type="PANTHER" id="PTHR44154:SF1">
    <property type="entry name" value="QUINONE OXIDOREDUCTASE"/>
    <property type="match status" value="1"/>
</dbReference>
<dbReference type="GO" id="GO:0008270">
    <property type="term" value="F:zinc ion binding"/>
    <property type="evidence" value="ECO:0007669"/>
    <property type="project" value="InterPro"/>
</dbReference>
<dbReference type="Pfam" id="PF13602">
    <property type="entry name" value="ADH_zinc_N_2"/>
    <property type="match status" value="1"/>
</dbReference>
<dbReference type="RefSeq" id="WP_133580723.1">
    <property type="nucleotide sequence ID" value="NZ_SNYJ01000009.1"/>
</dbReference>
<dbReference type="EMBL" id="SNYJ01000009">
    <property type="protein sequence ID" value="TDQ38667.1"/>
    <property type="molecule type" value="Genomic_DNA"/>
</dbReference>
<proteinExistence type="inferred from homology"/>
<dbReference type="InterPro" id="IPR036291">
    <property type="entry name" value="NAD(P)-bd_dom_sf"/>
</dbReference>
<evidence type="ECO:0000256" key="5">
    <source>
        <dbReference type="ARBA" id="ARBA00022884"/>
    </source>
</evidence>
<dbReference type="Proteomes" id="UP000295632">
    <property type="component" value="Unassembled WGS sequence"/>
</dbReference>
<dbReference type="AlphaFoldDB" id="A0A4V3D541"/>
<protein>
    <recommendedName>
        <fullName evidence="6">Zinc-type alcohol dehydrogenase-like protein</fullName>
    </recommendedName>
</protein>
<accession>A0A4V3D541</accession>
<sequence length="344" mass="37627">MKEESMKAVGYVRPLPIEEEESLMDVVMARPNPEGKDVLVRVEAVSVNPVDTKIRKNQHPQGDTPTILGFDVAGVVEEVGNDVNYLKPGDAVYYAGDNSRQGGNSEYHIVDERIVGRMPTTLNYAASAAIPLTGLTAWEALFDRAGLKEEENGNEGKTILIIGAAGGVGSMATQLARFAGLHVIGTASREDTEQWAKENGAHSTINHHDELLPQLEELGIDKLDIVFAANDLQPHWEDLLHIMAPQGNIVSIVPFASAVNLNPVFSKAVRFSWESMFARPRFQTDDIERQRDILNKISGLLDAGILKTTVSEVLQPINAETLRQAHKAVETGNMIGKIVVESFE</sequence>
<dbReference type="InterPro" id="IPR051603">
    <property type="entry name" value="Zinc-ADH_QOR/CCCR"/>
</dbReference>
<keyword evidence="6" id="KW-0479">Metal-binding</keyword>
<dbReference type="GO" id="GO:0005737">
    <property type="term" value="C:cytoplasm"/>
    <property type="evidence" value="ECO:0007669"/>
    <property type="project" value="UniProtKB-SubCell"/>
</dbReference>
<dbReference type="SMART" id="SM00829">
    <property type="entry name" value="PKS_ER"/>
    <property type="match status" value="1"/>
</dbReference>
<dbReference type="GO" id="GO:0016491">
    <property type="term" value="F:oxidoreductase activity"/>
    <property type="evidence" value="ECO:0007669"/>
    <property type="project" value="UniProtKB-KW"/>
</dbReference>
<dbReference type="InterPro" id="IPR011032">
    <property type="entry name" value="GroES-like_sf"/>
</dbReference>
<comment type="subunit">
    <text evidence="2">Homotetramer.</text>
</comment>
<organism evidence="8 9">
    <name type="scientific">Aureibacillus halotolerans</name>
    <dbReference type="NCBI Taxonomy" id="1508390"/>
    <lineage>
        <taxon>Bacteria</taxon>
        <taxon>Bacillati</taxon>
        <taxon>Bacillota</taxon>
        <taxon>Bacilli</taxon>
        <taxon>Bacillales</taxon>
        <taxon>Bacillaceae</taxon>
        <taxon>Aureibacillus</taxon>
    </lineage>
</organism>
<dbReference type="Gene3D" id="3.40.50.720">
    <property type="entry name" value="NAD(P)-binding Rossmann-like Domain"/>
    <property type="match status" value="1"/>
</dbReference>
<gene>
    <name evidence="8" type="ORF">EV213_10935</name>
</gene>
<comment type="similarity">
    <text evidence="6">Belongs to the zinc-containing alcohol dehydrogenase family. Quinone oxidoreductase subfamily.</text>
</comment>
<dbReference type="OrthoDB" id="9792162at2"/>
<dbReference type="GO" id="GO:0003723">
    <property type="term" value="F:RNA binding"/>
    <property type="evidence" value="ECO:0007669"/>
    <property type="project" value="UniProtKB-KW"/>
</dbReference>
<comment type="subcellular location">
    <subcellularLocation>
        <location evidence="1">Cytoplasm</location>
    </subcellularLocation>
</comment>
<evidence type="ECO:0000313" key="8">
    <source>
        <dbReference type="EMBL" id="TDQ38667.1"/>
    </source>
</evidence>
<reference evidence="8 9" key="1">
    <citation type="submission" date="2019-03" db="EMBL/GenBank/DDBJ databases">
        <title>Genomic Encyclopedia of Type Strains, Phase IV (KMG-IV): sequencing the most valuable type-strain genomes for metagenomic binning, comparative biology and taxonomic classification.</title>
        <authorList>
            <person name="Goeker M."/>
        </authorList>
    </citation>
    <scope>NUCLEOTIDE SEQUENCE [LARGE SCALE GENOMIC DNA]</scope>
    <source>
        <strain evidence="8 9">DSM 28697</strain>
    </source>
</reference>
<keyword evidence="6" id="KW-0560">Oxidoreductase</keyword>
<dbReference type="InterPro" id="IPR002364">
    <property type="entry name" value="Quin_OxRdtase/zeta-crystal_CS"/>
</dbReference>
<name>A0A4V3D541_9BACI</name>
<evidence type="ECO:0000259" key="7">
    <source>
        <dbReference type="SMART" id="SM00829"/>
    </source>
</evidence>
<evidence type="ECO:0000256" key="1">
    <source>
        <dbReference type="ARBA" id="ARBA00004496"/>
    </source>
</evidence>
<dbReference type="NCBIfam" id="TIGR02817">
    <property type="entry name" value="adh_fam_1"/>
    <property type="match status" value="1"/>
</dbReference>
<feature type="domain" description="Enoyl reductase (ER)" evidence="7">
    <location>
        <begin position="22"/>
        <end position="340"/>
    </location>
</feature>
<evidence type="ECO:0000256" key="2">
    <source>
        <dbReference type="ARBA" id="ARBA00011881"/>
    </source>
</evidence>
<evidence type="ECO:0000256" key="3">
    <source>
        <dbReference type="ARBA" id="ARBA00022490"/>
    </source>
</evidence>
<dbReference type="PANTHER" id="PTHR44154">
    <property type="entry name" value="QUINONE OXIDOREDUCTASE"/>
    <property type="match status" value="1"/>
</dbReference>
<keyword evidence="9" id="KW-1185">Reference proteome</keyword>
<dbReference type="InterPro" id="IPR014182">
    <property type="entry name" value="ADH_Zn_typ-1"/>
</dbReference>
<dbReference type="Gene3D" id="3.90.180.10">
    <property type="entry name" value="Medium-chain alcohol dehydrogenases, catalytic domain"/>
    <property type="match status" value="1"/>
</dbReference>
<keyword evidence="3" id="KW-0963">Cytoplasm</keyword>
<keyword evidence="4" id="KW-0521">NADP</keyword>
<evidence type="ECO:0000256" key="4">
    <source>
        <dbReference type="ARBA" id="ARBA00022857"/>
    </source>
</evidence>
<dbReference type="CDD" id="cd08252">
    <property type="entry name" value="AL_MDR"/>
    <property type="match status" value="1"/>
</dbReference>
<evidence type="ECO:0000313" key="9">
    <source>
        <dbReference type="Proteomes" id="UP000295632"/>
    </source>
</evidence>
<dbReference type="SUPFAM" id="SSF50129">
    <property type="entry name" value="GroES-like"/>
    <property type="match status" value="1"/>
</dbReference>
<evidence type="ECO:0000256" key="6">
    <source>
        <dbReference type="RuleBase" id="RU364000"/>
    </source>
</evidence>
<dbReference type="InterPro" id="IPR020843">
    <property type="entry name" value="ER"/>
</dbReference>
<comment type="caution">
    <text evidence="8">The sequence shown here is derived from an EMBL/GenBank/DDBJ whole genome shotgun (WGS) entry which is preliminary data.</text>
</comment>
<dbReference type="PROSITE" id="PS01162">
    <property type="entry name" value="QOR_ZETA_CRYSTAL"/>
    <property type="match status" value="1"/>
</dbReference>
<keyword evidence="6" id="KW-0862">Zinc</keyword>